<organism evidence="1 2">
    <name type="scientific">Lysobacter soli</name>
    <dbReference type="NCBI Taxonomy" id="453783"/>
    <lineage>
        <taxon>Bacteria</taxon>
        <taxon>Pseudomonadati</taxon>
        <taxon>Pseudomonadota</taxon>
        <taxon>Gammaproteobacteria</taxon>
        <taxon>Lysobacterales</taxon>
        <taxon>Lysobacteraceae</taxon>
        <taxon>Lysobacter</taxon>
    </lineage>
</organism>
<comment type="caution">
    <text evidence="1">The sequence shown here is derived from an EMBL/GenBank/DDBJ whole genome shotgun (WGS) entry which is preliminary data.</text>
</comment>
<name>A0A3D8VCP8_9GAMM</name>
<evidence type="ECO:0000313" key="2">
    <source>
        <dbReference type="Proteomes" id="UP000256829"/>
    </source>
</evidence>
<gene>
    <name evidence="1" type="ORF">DX912_10205</name>
</gene>
<protein>
    <recommendedName>
        <fullName evidence="3">Helix-turn-helix domain-containing protein</fullName>
    </recommendedName>
</protein>
<evidence type="ECO:0000313" key="1">
    <source>
        <dbReference type="EMBL" id="RDY67045.1"/>
    </source>
</evidence>
<accession>A0A3D8VCP8</accession>
<dbReference type="EMBL" id="QTJR01000006">
    <property type="protein sequence ID" value="RDY67045.1"/>
    <property type="molecule type" value="Genomic_DNA"/>
</dbReference>
<evidence type="ECO:0008006" key="3">
    <source>
        <dbReference type="Google" id="ProtNLM"/>
    </source>
</evidence>
<proteinExistence type="predicted"/>
<dbReference type="AlphaFoldDB" id="A0A3D8VCP8"/>
<dbReference type="RefSeq" id="WP_115842417.1">
    <property type="nucleotide sequence ID" value="NZ_QTJR01000006.1"/>
</dbReference>
<dbReference type="Proteomes" id="UP000256829">
    <property type="component" value="Unassembled WGS sequence"/>
</dbReference>
<keyword evidence="2" id="KW-1185">Reference proteome</keyword>
<sequence>MANEAKRRQKAKGRGKTHSYLGIPHYILRSPEFGRLSPAAVKLLIELAAKFNGANNGDISAVFKQLRDRGWKSPGTLNAALKELIGAGWLVCTRHGGKNRCSLYAVTWWPVDACEGKSLEVRAEKVASHAWRKTDSVVAMRTNVVAIRTNDDHQEAA</sequence>
<reference evidence="1 2" key="1">
    <citation type="submission" date="2018-08" db="EMBL/GenBank/DDBJ databases">
        <title>Lysobacter soli KCTC 22011, whole genome shotgun sequence.</title>
        <authorList>
            <person name="Zhang X."/>
            <person name="Feng G."/>
            <person name="Zhu H."/>
        </authorList>
    </citation>
    <scope>NUCLEOTIDE SEQUENCE [LARGE SCALE GENOMIC DNA]</scope>
    <source>
        <strain evidence="1 2">KCTC 22011</strain>
    </source>
</reference>